<dbReference type="PANTHER" id="PTHR37169:SF1">
    <property type="entry name" value="CRISPR SYSTEM ENDORIBONUCLEASE CSX1"/>
    <property type="match status" value="1"/>
</dbReference>
<dbReference type="SUPFAM" id="SSF160980">
    <property type="entry name" value="SSO1389-like"/>
    <property type="match status" value="1"/>
</dbReference>
<dbReference type="InterPro" id="IPR053857">
    <property type="entry name" value="Csx1_CARF"/>
</dbReference>
<evidence type="ECO:0000313" key="2">
    <source>
        <dbReference type="EMBL" id="BES81704.1"/>
    </source>
</evidence>
<accession>A0ABM8IVW2</accession>
<dbReference type="Pfam" id="PF22230">
    <property type="entry name" value="Csx1_CARF"/>
    <property type="match status" value="1"/>
</dbReference>
<reference evidence="2 3" key="1">
    <citation type="submission" date="2023-09" db="EMBL/GenBank/DDBJ databases">
        <title>Pyrofollis japonicus gen. nov. sp. nov., a novel member of the family Pyrodictiaceae isolated from the Iheya North hydrothermal field.</title>
        <authorList>
            <person name="Miyazaki U."/>
            <person name="Sanari M."/>
            <person name="Tame A."/>
            <person name="Kitajima M."/>
            <person name="Okamoto A."/>
            <person name="Sawayama S."/>
            <person name="Miyazaki J."/>
            <person name="Takai K."/>
            <person name="Nakagawa S."/>
        </authorList>
    </citation>
    <scope>NUCLEOTIDE SEQUENCE [LARGE SCALE GENOMIC DNA]</scope>
    <source>
        <strain evidence="2 3">AV2</strain>
    </source>
</reference>
<name>A0ABM8IVW2_9CREN</name>
<sequence>MAGCSGVHVGVVAVWGNPAQWRLTDYYVEVGRSLLRRSVRTYPARSFSTTFAVADVLANQVPGVCAVSVLALMPDTLYTAGLAASGGVEETLRRLCGSIPSSSCRAPRFRVVAESLNTLLQVLDDKAEEYSKQLGYGERVLEAMQSLVRQKTKGYRHGELHVQGTRVDSRIYLDVDAYPLLVTQPVLEKSGKRYLVMHSVRETRRRLFFEWMRGAIASRVLGFLLEAEKAQSKPIDVVIVDTTHGLNYATLAGLDAARTATALYALAQRASGRREDVVLEVVNSDPYPILPKEAQEEAKKTGWSLKVHIVTRQAMTLQAVYSILSSAYSHVDEIDSYLETLLPDQPARRLLTSATAAAAAGAAAWTIAAAKLASSLLDRLGHSAHPAKMHRLALTNSLDITISQEQGKDGQEYTKAKITYLEHVEEEPEQLLLTLPLQASLHTSATIASQLASAIDADITLADKEQNNPHMETIEITVRPASKNKEVIKELLPEPGATILLNELRDKEEYIRRGRRPPQRRLDERNFYAHAGLPSGIGNIRIDQENIEERIHVPRDKLVTIAEYLYKLATSHNA</sequence>
<evidence type="ECO:0000259" key="1">
    <source>
        <dbReference type="Pfam" id="PF22230"/>
    </source>
</evidence>
<dbReference type="RefSeq" id="WP_338248346.1">
    <property type="nucleotide sequence ID" value="NZ_AP028907.1"/>
</dbReference>
<protein>
    <recommendedName>
        <fullName evidence="1">CRISPR system endoribonuclease Csx1 CARF domain-containing protein</fullName>
    </recommendedName>
</protein>
<keyword evidence="3" id="KW-1185">Reference proteome</keyword>
<dbReference type="Proteomes" id="UP001341135">
    <property type="component" value="Chromosome"/>
</dbReference>
<dbReference type="EMBL" id="AP028907">
    <property type="protein sequence ID" value="BES81704.1"/>
    <property type="molecule type" value="Genomic_DNA"/>
</dbReference>
<organism evidence="2 3">
    <name type="scientific">Pyrodictium abyssi</name>
    <dbReference type="NCBI Taxonomy" id="54256"/>
    <lineage>
        <taxon>Archaea</taxon>
        <taxon>Thermoproteota</taxon>
        <taxon>Thermoprotei</taxon>
        <taxon>Desulfurococcales</taxon>
        <taxon>Pyrodictiaceae</taxon>
        <taxon>Pyrodictium</taxon>
    </lineage>
</organism>
<feature type="domain" description="CRISPR system endoribonuclease Csx1 CARF" evidence="1">
    <location>
        <begin position="11"/>
        <end position="286"/>
    </location>
</feature>
<dbReference type="PANTHER" id="PTHR37169">
    <property type="entry name" value="CRISPR SYSTEM ENDORIBONUCLEASE CSX1-RELATED"/>
    <property type="match status" value="1"/>
</dbReference>
<dbReference type="Gene3D" id="3.40.50.10640">
    <property type="entry name" value="SSO1389-like"/>
    <property type="match status" value="1"/>
</dbReference>
<proteinExistence type="predicted"/>
<evidence type="ECO:0000313" key="3">
    <source>
        <dbReference type="Proteomes" id="UP001341135"/>
    </source>
</evidence>
<gene>
    <name evidence="2" type="ORF">PABY_12710</name>
</gene>
<dbReference type="InterPro" id="IPR052875">
    <property type="entry name" value="CRISPR_assoc_ribonuclease"/>
</dbReference>
<dbReference type="GeneID" id="89289288"/>